<organism evidence="3 4">
    <name type="scientific">Pseudomonas oryzihabitans</name>
    <dbReference type="NCBI Taxonomy" id="47885"/>
    <lineage>
        <taxon>Bacteria</taxon>
        <taxon>Pseudomonadati</taxon>
        <taxon>Pseudomonadota</taxon>
        <taxon>Gammaproteobacteria</taxon>
        <taxon>Pseudomonadales</taxon>
        <taxon>Pseudomonadaceae</taxon>
        <taxon>Pseudomonas</taxon>
    </lineage>
</organism>
<protein>
    <submittedName>
        <fullName evidence="3">Replication initiator protein</fullName>
    </submittedName>
</protein>
<proteinExistence type="inferred from homology"/>
<evidence type="ECO:0000256" key="1">
    <source>
        <dbReference type="ARBA" id="ARBA00038283"/>
    </source>
</evidence>
<reference evidence="3 4" key="1">
    <citation type="submission" date="2016-04" db="EMBL/GenBank/DDBJ databases">
        <title>Draft Genome Sequences of Staphylococcus capitis Strain H36, S. capitis Strain H65, S. cohnii Strain H62, S. hominis Strain H69, Mycobacterium iranicum Strain H39, Plantibacter sp. Strain H53, Pseudomonas oryzihabitans Strain H72, and Microbacterium sp. Strain H83, isolated from residential settings.</title>
        <authorList>
            <person name="Lymperopoulou D."/>
            <person name="Adams R.I."/>
            <person name="Lindow S."/>
            <person name="Coil D.A."/>
            <person name="Jospin G."/>
            <person name="Eisen J.A."/>
        </authorList>
    </citation>
    <scope>NUCLEOTIDE SEQUENCE [LARGE SCALE GENOMIC DNA]</scope>
    <source>
        <strain evidence="3 4">H72</strain>
    </source>
</reference>
<dbReference type="Gene3D" id="1.10.10.10">
    <property type="entry name" value="Winged helix-like DNA-binding domain superfamily/Winged helix DNA-binding domain"/>
    <property type="match status" value="2"/>
</dbReference>
<accession>A0A178L4P3</accession>
<gene>
    <name evidence="3" type="ORF">A4V15_24190</name>
</gene>
<evidence type="ECO:0000313" key="3">
    <source>
        <dbReference type="EMBL" id="OAN24185.1"/>
    </source>
</evidence>
<dbReference type="OrthoDB" id="9122127at2"/>
<sequence>MSKVSTSVPDQADPRPIRVTKSNTLITASYRLTLNEQRLILAAISQIDPRKGMPKKISVSALLYSEIYGVQLRHAYEQMKETADVLFEREVKTFDGSAVERKRWVDAARYIAGEGRVELSFTIHVMPYLSRLHTKLTSYDLRRVARLDSTHSFRLFEMLMQFKKTGWAYIEIETLRTALGLSDAYQRFNNLRQRVIDPAVEELRTKSRLDVTYELKREARRVVAIKFMFKDLAQQLPLNLGDEELVPLTEIDLPEDPSLLLASAFEDLSEDDPNFTFPIEVDESGHQ</sequence>
<dbReference type="GO" id="GO:0006270">
    <property type="term" value="P:DNA replication initiation"/>
    <property type="evidence" value="ECO:0007669"/>
    <property type="project" value="InterPro"/>
</dbReference>
<dbReference type="AlphaFoldDB" id="A0A178L4P3"/>
<dbReference type="InterPro" id="IPR036390">
    <property type="entry name" value="WH_DNA-bd_sf"/>
</dbReference>
<dbReference type="EMBL" id="LWCR01000059">
    <property type="protein sequence ID" value="OAN24185.1"/>
    <property type="molecule type" value="Genomic_DNA"/>
</dbReference>
<dbReference type="Pfam" id="PF21205">
    <property type="entry name" value="Rep3_C"/>
    <property type="match status" value="1"/>
</dbReference>
<dbReference type="SUPFAM" id="SSF46785">
    <property type="entry name" value="Winged helix' DNA-binding domain"/>
    <property type="match status" value="2"/>
</dbReference>
<dbReference type="Pfam" id="PF01051">
    <property type="entry name" value="Rep3_N"/>
    <property type="match status" value="1"/>
</dbReference>
<dbReference type="RefSeq" id="WP_017642855.1">
    <property type="nucleotide sequence ID" value="NZ_DYYY01000083.1"/>
</dbReference>
<dbReference type="InterPro" id="IPR036388">
    <property type="entry name" value="WH-like_DNA-bd_sf"/>
</dbReference>
<name>A0A178L4P3_9PSED</name>
<dbReference type="GO" id="GO:0003887">
    <property type="term" value="F:DNA-directed DNA polymerase activity"/>
    <property type="evidence" value="ECO:0007669"/>
    <property type="project" value="InterPro"/>
</dbReference>
<comment type="caution">
    <text evidence="3">The sequence shown here is derived from an EMBL/GenBank/DDBJ whole genome shotgun (WGS) entry which is preliminary data.</text>
</comment>
<comment type="similarity">
    <text evidence="1">Belongs to the initiator RepB protein family.</text>
</comment>
<dbReference type="InterPro" id="IPR000525">
    <property type="entry name" value="Initiator_Rep_WH1"/>
</dbReference>
<evidence type="ECO:0000313" key="4">
    <source>
        <dbReference type="Proteomes" id="UP000078356"/>
    </source>
</evidence>
<dbReference type="Proteomes" id="UP000078356">
    <property type="component" value="Unassembled WGS sequence"/>
</dbReference>
<feature type="domain" description="Initiator Rep protein WH1" evidence="2">
    <location>
        <begin position="19"/>
        <end position="160"/>
    </location>
</feature>
<evidence type="ECO:0000259" key="2">
    <source>
        <dbReference type="Pfam" id="PF01051"/>
    </source>
</evidence>